<dbReference type="EMBL" id="MU865291">
    <property type="protein sequence ID" value="KAK4231692.1"/>
    <property type="molecule type" value="Genomic_DNA"/>
</dbReference>
<reference evidence="1" key="1">
    <citation type="journal article" date="2023" name="Mol. Phylogenet. Evol.">
        <title>Genome-scale phylogeny and comparative genomics of the fungal order Sordariales.</title>
        <authorList>
            <person name="Hensen N."/>
            <person name="Bonometti L."/>
            <person name="Westerberg I."/>
            <person name="Brannstrom I.O."/>
            <person name="Guillou S."/>
            <person name="Cros-Aarteil S."/>
            <person name="Calhoun S."/>
            <person name="Haridas S."/>
            <person name="Kuo A."/>
            <person name="Mondo S."/>
            <person name="Pangilinan J."/>
            <person name="Riley R."/>
            <person name="LaButti K."/>
            <person name="Andreopoulos B."/>
            <person name="Lipzen A."/>
            <person name="Chen C."/>
            <person name="Yan M."/>
            <person name="Daum C."/>
            <person name="Ng V."/>
            <person name="Clum A."/>
            <person name="Steindorff A."/>
            <person name="Ohm R.A."/>
            <person name="Martin F."/>
            <person name="Silar P."/>
            <person name="Natvig D.O."/>
            <person name="Lalanne C."/>
            <person name="Gautier V."/>
            <person name="Ament-Velasquez S.L."/>
            <person name="Kruys A."/>
            <person name="Hutchinson M.I."/>
            <person name="Powell A.J."/>
            <person name="Barry K."/>
            <person name="Miller A.N."/>
            <person name="Grigoriev I.V."/>
            <person name="Debuchy R."/>
            <person name="Gladieux P."/>
            <person name="Hiltunen Thoren M."/>
            <person name="Johannesson H."/>
        </authorList>
    </citation>
    <scope>NUCLEOTIDE SEQUENCE</scope>
    <source>
        <strain evidence="1">CBS 990.96</strain>
    </source>
</reference>
<dbReference type="AlphaFoldDB" id="A0AAN7H5D6"/>
<dbReference type="Proteomes" id="UP001301958">
    <property type="component" value="Unassembled WGS sequence"/>
</dbReference>
<feature type="non-terminal residue" evidence="1">
    <location>
        <position position="267"/>
    </location>
</feature>
<proteinExistence type="predicted"/>
<protein>
    <submittedName>
        <fullName evidence="1">Uncharacterized protein</fullName>
    </submittedName>
</protein>
<organism evidence="1 2">
    <name type="scientific">Podospora fimiseda</name>
    <dbReference type="NCBI Taxonomy" id="252190"/>
    <lineage>
        <taxon>Eukaryota</taxon>
        <taxon>Fungi</taxon>
        <taxon>Dikarya</taxon>
        <taxon>Ascomycota</taxon>
        <taxon>Pezizomycotina</taxon>
        <taxon>Sordariomycetes</taxon>
        <taxon>Sordariomycetidae</taxon>
        <taxon>Sordariales</taxon>
        <taxon>Podosporaceae</taxon>
        <taxon>Podospora</taxon>
    </lineage>
</organism>
<name>A0AAN7H5D6_9PEZI</name>
<sequence>MDYRKKINFKNLKTFLRARFNQREFTDIEKFKFFVLFSGGPTKAEVLQAFDEADVNHLPWVQKIRQFLEEYIVEGFEFERGDRVFPAGMIPFAGPSYDLIGYLMRTPRAEHTIEKLLRACPCSFGLLTLDRIWWKTELMGWFKRVWIDTFGPLTNPQDREDYEQLLVLLRGNFQRLRWPYKWESHVPFTFIRTGQIRTKYTKRDILAWMYQVEIEACWIGRFDRDHPNESIMSPELLKEWDFEERIFNGPMVSPKLVKRWDIEEVFL</sequence>
<comment type="caution">
    <text evidence="1">The sequence shown here is derived from an EMBL/GenBank/DDBJ whole genome shotgun (WGS) entry which is preliminary data.</text>
</comment>
<accession>A0AAN7H5D6</accession>
<evidence type="ECO:0000313" key="1">
    <source>
        <dbReference type="EMBL" id="KAK4231692.1"/>
    </source>
</evidence>
<evidence type="ECO:0000313" key="2">
    <source>
        <dbReference type="Proteomes" id="UP001301958"/>
    </source>
</evidence>
<reference evidence="1" key="2">
    <citation type="submission" date="2023-05" db="EMBL/GenBank/DDBJ databases">
        <authorList>
            <consortium name="Lawrence Berkeley National Laboratory"/>
            <person name="Steindorff A."/>
            <person name="Hensen N."/>
            <person name="Bonometti L."/>
            <person name="Westerberg I."/>
            <person name="Brannstrom I.O."/>
            <person name="Guillou S."/>
            <person name="Cros-Aarteil S."/>
            <person name="Calhoun S."/>
            <person name="Haridas S."/>
            <person name="Kuo A."/>
            <person name="Mondo S."/>
            <person name="Pangilinan J."/>
            <person name="Riley R."/>
            <person name="Labutti K."/>
            <person name="Andreopoulos B."/>
            <person name="Lipzen A."/>
            <person name="Chen C."/>
            <person name="Yanf M."/>
            <person name="Daum C."/>
            <person name="Ng V."/>
            <person name="Clum A."/>
            <person name="Ohm R."/>
            <person name="Martin F."/>
            <person name="Silar P."/>
            <person name="Natvig D."/>
            <person name="Lalanne C."/>
            <person name="Gautier V."/>
            <person name="Ament-Velasquez S.L."/>
            <person name="Kruys A."/>
            <person name="Hutchinson M.I."/>
            <person name="Powell A.J."/>
            <person name="Barry K."/>
            <person name="Miller A.N."/>
            <person name="Grigoriev I.V."/>
            <person name="Debuchy R."/>
            <person name="Gladieux P."/>
            <person name="Thoren M.H."/>
            <person name="Johannesson H."/>
        </authorList>
    </citation>
    <scope>NUCLEOTIDE SEQUENCE</scope>
    <source>
        <strain evidence="1">CBS 990.96</strain>
    </source>
</reference>
<gene>
    <name evidence="1" type="ORF">QBC38DRAFT_465311</name>
</gene>
<keyword evidence="2" id="KW-1185">Reference proteome</keyword>